<sequence>MSDTPARLLKLLSLLQIPREWPGSELAERLAVSPRTIRRDIERLRDLGYPVTASMGAAGGYRLVAGTAMPPLLLDDEEAVAVAVGLRTATAQAVQGIEDASVRAMAKLEQVLPARLRHRVAAVGAATVPFGAAPGPGVDPEVLSALAAAVTAREKVRFAYRSAQGDPSRRLAAPYRLVATGRRWYLIAYDDERDDWRIFRVDRIEDVHPTGMRAPTREPPEPDAAAFLKAKLYTSGPVYEADVTLHAPMDEIAPRLPGDVGVLTAVDEDSCRLRASADTLDYLAFSIGRLGCDFTVHGPPELAAHLRMLGDRLTRAGQTGGTRVK</sequence>
<name>A0A366M6L4_9ACTN</name>
<organism evidence="5 6">
    <name type="scientific">Spongiactinospora rosea</name>
    <dbReference type="NCBI Taxonomy" id="2248750"/>
    <lineage>
        <taxon>Bacteria</taxon>
        <taxon>Bacillati</taxon>
        <taxon>Actinomycetota</taxon>
        <taxon>Actinomycetes</taxon>
        <taxon>Streptosporangiales</taxon>
        <taxon>Streptosporangiaceae</taxon>
        <taxon>Spongiactinospora</taxon>
    </lineage>
</organism>
<dbReference type="GO" id="GO:0003700">
    <property type="term" value="F:DNA-binding transcription factor activity"/>
    <property type="evidence" value="ECO:0007669"/>
    <property type="project" value="InterPro"/>
</dbReference>
<dbReference type="InterPro" id="IPR051534">
    <property type="entry name" value="CBASS_pafABC_assoc_protein"/>
</dbReference>
<dbReference type="AlphaFoldDB" id="A0A366M6L4"/>
<dbReference type="InterPro" id="IPR057727">
    <property type="entry name" value="WCX_dom"/>
</dbReference>
<evidence type="ECO:0000256" key="1">
    <source>
        <dbReference type="ARBA" id="ARBA00023015"/>
    </source>
</evidence>
<evidence type="ECO:0000313" key="5">
    <source>
        <dbReference type="EMBL" id="RBQ21846.1"/>
    </source>
</evidence>
<dbReference type="Pfam" id="PF13280">
    <property type="entry name" value="WYL"/>
    <property type="match status" value="1"/>
</dbReference>
<dbReference type="InterPro" id="IPR036388">
    <property type="entry name" value="WH-like_DNA-bd_sf"/>
</dbReference>
<gene>
    <name evidence="5" type="ORF">DP939_03985</name>
</gene>
<dbReference type="Pfam" id="PF25583">
    <property type="entry name" value="WCX"/>
    <property type="match status" value="1"/>
</dbReference>
<feature type="domain" description="HTH deoR-type" evidence="4">
    <location>
        <begin position="4"/>
        <end position="59"/>
    </location>
</feature>
<dbReference type="Pfam" id="PF08279">
    <property type="entry name" value="HTH_11"/>
    <property type="match status" value="1"/>
</dbReference>
<dbReference type="PANTHER" id="PTHR34580:SF3">
    <property type="entry name" value="PROTEIN PAFB"/>
    <property type="match status" value="1"/>
</dbReference>
<dbReference type="InterPro" id="IPR028349">
    <property type="entry name" value="PafC-like"/>
</dbReference>
<keyword evidence="2" id="KW-0238">DNA-binding</keyword>
<proteinExistence type="predicted"/>
<dbReference type="PROSITE" id="PS52050">
    <property type="entry name" value="WYL"/>
    <property type="match status" value="1"/>
</dbReference>
<dbReference type="InterPro" id="IPR001034">
    <property type="entry name" value="DeoR_HTH"/>
</dbReference>
<reference evidence="5 6" key="1">
    <citation type="submission" date="2018-06" db="EMBL/GenBank/DDBJ databases">
        <title>Sphaerisporangium craniellae sp. nov., isolated from a marine sponge in the South China Sea.</title>
        <authorList>
            <person name="Li L."/>
        </authorList>
    </citation>
    <scope>NUCLEOTIDE SEQUENCE [LARGE SCALE GENOMIC DNA]</scope>
    <source>
        <strain evidence="5 6">LHW63015</strain>
    </source>
</reference>
<dbReference type="GO" id="GO:0003677">
    <property type="term" value="F:DNA binding"/>
    <property type="evidence" value="ECO:0007669"/>
    <property type="project" value="UniProtKB-KW"/>
</dbReference>
<dbReference type="InterPro" id="IPR026881">
    <property type="entry name" value="WYL_dom"/>
</dbReference>
<keyword evidence="3" id="KW-0804">Transcription</keyword>
<evidence type="ECO:0000313" key="6">
    <source>
        <dbReference type="Proteomes" id="UP000253303"/>
    </source>
</evidence>
<dbReference type="InterPro" id="IPR013196">
    <property type="entry name" value="HTH_11"/>
</dbReference>
<dbReference type="EMBL" id="QMEY01000001">
    <property type="protein sequence ID" value="RBQ21846.1"/>
    <property type="molecule type" value="Genomic_DNA"/>
</dbReference>
<dbReference type="OrthoDB" id="3616433at2"/>
<accession>A0A366M6L4</accession>
<keyword evidence="1" id="KW-0805">Transcription regulation</keyword>
<dbReference type="PROSITE" id="PS51000">
    <property type="entry name" value="HTH_DEOR_2"/>
    <property type="match status" value="1"/>
</dbReference>
<comment type="caution">
    <text evidence="5">The sequence shown here is derived from an EMBL/GenBank/DDBJ whole genome shotgun (WGS) entry which is preliminary data.</text>
</comment>
<protein>
    <submittedName>
        <fullName evidence="5">Transcriptional regulator</fullName>
    </submittedName>
</protein>
<keyword evidence="6" id="KW-1185">Reference proteome</keyword>
<evidence type="ECO:0000256" key="2">
    <source>
        <dbReference type="ARBA" id="ARBA00023125"/>
    </source>
</evidence>
<dbReference type="InterPro" id="IPR018356">
    <property type="entry name" value="Tscrpt_reg_HTH_DeoR_CS"/>
</dbReference>
<dbReference type="Proteomes" id="UP000253303">
    <property type="component" value="Unassembled WGS sequence"/>
</dbReference>
<evidence type="ECO:0000259" key="4">
    <source>
        <dbReference type="PROSITE" id="PS51000"/>
    </source>
</evidence>
<evidence type="ECO:0000256" key="3">
    <source>
        <dbReference type="ARBA" id="ARBA00023163"/>
    </source>
</evidence>
<dbReference type="PROSITE" id="PS00894">
    <property type="entry name" value="HTH_DEOR_1"/>
    <property type="match status" value="1"/>
</dbReference>
<dbReference type="Gene3D" id="1.10.10.10">
    <property type="entry name" value="Winged helix-like DNA-binding domain superfamily/Winged helix DNA-binding domain"/>
    <property type="match status" value="1"/>
</dbReference>
<dbReference type="SUPFAM" id="SSF46785">
    <property type="entry name" value="Winged helix' DNA-binding domain"/>
    <property type="match status" value="1"/>
</dbReference>
<dbReference type="PIRSF" id="PIRSF016838">
    <property type="entry name" value="PafC"/>
    <property type="match status" value="1"/>
</dbReference>
<dbReference type="RefSeq" id="WP_113978942.1">
    <property type="nucleotide sequence ID" value="NZ_QMEY01000001.1"/>
</dbReference>
<dbReference type="PANTHER" id="PTHR34580">
    <property type="match status" value="1"/>
</dbReference>
<dbReference type="InterPro" id="IPR036390">
    <property type="entry name" value="WH_DNA-bd_sf"/>
</dbReference>